<dbReference type="EMBL" id="JBHSGG010000033">
    <property type="protein sequence ID" value="MFC4728951.1"/>
    <property type="molecule type" value="Genomic_DNA"/>
</dbReference>
<comment type="caution">
    <text evidence="2">The sequence shown here is derived from an EMBL/GenBank/DDBJ whole genome shotgun (WGS) entry which is preliminary data.</text>
</comment>
<keyword evidence="3" id="KW-1185">Reference proteome</keyword>
<keyword evidence="1" id="KW-1133">Transmembrane helix</keyword>
<dbReference type="RefSeq" id="WP_377005018.1">
    <property type="nucleotide sequence ID" value="NZ_JBHSGG010000033.1"/>
</dbReference>
<feature type="transmembrane region" description="Helical" evidence="1">
    <location>
        <begin position="20"/>
        <end position="45"/>
    </location>
</feature>
<protein>
    <submittedName>
        <fullName evidence="2">Uncharacterized protein</fullName>
    </submittedName>
</protein>
<keyword evidence="1" id="KW-0472">Membrane</keyword>
<dbReference type="Proteomes" id="UP001595892">
    <property type="component" value="Unassembled WGS sequence"/>
</dbReference>
<proteinExistence type="predicted"/>
<name>A0ABV9NP75_9GAMM</name>
<evidence type="ECO:0000313" key="2">
    <source>
        <dbReference type="EMBL" id="MFC4728951.1"/>
    </source>
</evidence>
<organism evidence="2 3">
    <name type="scientific">Coralloluteibacterium thermophilum</name>
    <dbReference type="NCBI Taxonomy" id="2707049"/>
    <lineage>
        <taxon>Bacteria</taxon>
        <taxon>Pseudomonadati</taxon>
        <taxon>Pseudomonadota</taxon>
        <taxon>Gammaproteobacteria</taxon>
        <taxon>Lysobacterales</taxon>
        <taxon>Lysobacteraceae</taxon>
        <taxon>Coralloluteibacterium</taxon>
    </lineage>
</organism>
<reference evidence="3" key="1">
    <citation type="journal article" date="2019" name="Int. J. Syst. Evol. Microbiol.">
        <title>The Global Catalogue of Microorganisms (GCM) 10K type strain sequencing project: providing services to taxonomists for standard genome sequencing and annotation.</title>
        <authorList>
            <consortium name="The Broad Institute Genomics Platform"/>
            <consortium name="The Broad Institute Genome Sequencing Center for Infectious Disease"/>
            <person name="Wu L."/>
            <person name="Ma J."/>
        </authorList>
    </citation>
    <scope>NUCLEOTIDE SEQUENCE [LARGE SCALE GENOMIC DNA]</scope>
    <source>
        <strain evidence="3">CGMCC 1.13574</strain>
    </source>
</reference>
<accession>A0ABV9NP75</accession>
<gene>
    <name evidence="2" type="ORF">ACFO3Q_12315</name>
</gene>
<sequence length="90" mass="10267">MTGKIDPFSRWREIRRQGAWRFVLLWGALAWGLGTAALYCGFMWLVADVDMRRLLPFAVLLFPVGGLAWGGIMWWIAERRYRQHAAAGGA</sequence>
<evidence type="ECO:0000256" key="1">
    <source>
        <dbReference type="SAM" id="Phobius"/>
    </source>
</evidence>
<feature type="transmembrane region" description="Helical" evidence="1">
    <location>
        <begin position="57"/>
        <end position="77"/>
    </location>
</feature>
<keyword evidence="1" id="KW-0812">Transmembrane</keyword>
<evidence type="ECO:0000313" key="3">
    <source>
        <dbReference type="Proteomes" id="UP001595892"/>
    </source>
</evidence>